<protein>
    <submittedName>
        <fullName evidence="2">Pyridoxamine 5'-phosphate oxidase-related, FMN-binding protein</fullName>
    </submittedName>
</protein>
<evidence type="ECO:0000313" key="2">
    <source>
        <dbReference type="EMBL" id="KUK45027.1"/>
    </source>
</evidence>
<dbReference type="PANTHER" id="PTHR40660:SF1">
    <property type="entry name" value="5'-PHOSPHATE OXIDASE PUTATIVE DOMAIN-CONTAINING PROTEIN-RELATED"/>
    <property type="match status" value="1"/>
</dbReference>
<accession>A0A117LFY3</accession>
<reference evidence="4 5" key="2">
    <citation type="journal article" date="2015" name="MBio">
        <title>Genome-Resolved Metagenomic Analysis Reveals Roles for Candidate Phyla and Other Microbial Community Members in Biogeochemical Transformations in Oil Reservoirs.</title>
        <authorList>
            <person name="Hu P."/>
            <person name="Tom L."/>
            <person name="Singh A."/>
            <person name="Thomas B.C."/>
            <person name="Baker B.J."/>
            <person name="Piceno Y.M."/>
            <person name="Andersen G.L."/>
            <person name="Banfield J.F."/>
        </authorList>
    </citation>
    <scope>NUCLEOTIDE SEQUENCE [LARGE SCALE GENOMIC DNA]</scope>
    <source>
        <strain evidence="2">57_489</strain>
    </source>
</reference>
<evidence type="ECO:0000313" key="3">
    <source>
        <dbReference type="EMBL" id="KUK96715.1"/>
    </source>
</evidence>
<dbReference type="Proteomes" id="UP000053961">
    <property type="component" value="Unassembled WGS sequence"/>
</dbReference>
<proteinExistence type="predicted"/>
<evidence type="ECO:0000313" key="4">
    <source>
        <dbReference type="Proteomes" id="UP000053961"/>
    </source>
</evidence>
<evidence type="ECO:0000259" key="1">
    <source>
        <dbReference type="Pfam" id="PF01243"/>
    </source>
</evidence>
<dbReference type="Pfam" id="PF01243">
    <property type="entry name" value="PNPOx_N"/>
    <property type="match status" value="1"/>
</dbReference>
<dbReference type="AlphaFoldDB" id="A0A117LFY3"/>
<evidence type="ECO:0000313" key="5">
    <source>
        <dbReference type="Proteomes" id="UP000057043"/>
    </source>
</evidence>
<sequence length="134" mass="15014">MVNMPPEVRETLEKQWPIPFATASSDGKPNVVFMGILKIKDDETLVFANNFFNKTAANLAENPRASVVCWTKDPRRSYQIKGTVTFADEGPTFEEMAESVRARKADLQMRRAVIFKVEEVYEANSGPSAGERIA</sequence>
<comment type="caution">
    <text evidence="2">The sequence shown here is derived from an EMBL/GenBank/DDBJ whole genome shotgun (WGS) entry which is preliminary data.</text>
</comment>
<name>A0A117LFY3_9EURY</name>
<feature type="domain" description="Pyridoxamine 5'-phosphate oxidase N-terminal" evidence="1">
    <location>
        <begin position="4"/>
        <end position="122"/>
    </location>
</feature>
<dbReference type="PANTHER" id="PTHR40660">
    <property type="entry name" value="5'-PHOSPHATE OXIDASE PUTATIVE DOMAIN-CONTAINING PROTEIN-RELATED"/>
    <property type="match status" value="1"/>
</dbReference>
<gene>
    <name evidence="2" type="ORF">XD72_0626</name>
    <name evidence="3" type="ORF">XE07_0924</name>
</gene>
<dbReference type="InterPro" id="IPR012349">
    <property type="entry name" value="Split_barrel_FMN-bd"/>
</dbReference>
<reference evidence="3" key="1">
    <citation type="journal article" date="2015" name="MBio">
        <title>Genome-resolved metagenomic analysis reveals roles for candidate phyla and other microbial community members in biogeochemical transformations in oil reservoirs.</title>
        <authorList>
            <person name="Hu P."/>
            <person name="Tom L."/>
            <person name="Singh A."/>
            <person name="Thomas B.C."/>
            <person name="Baker B.J."/>
            <person name="Piceno Y.M."/>
            <person name="Andersen G.L."/>
            <person name="Banfield J.F."/>
        </authorList>
    </citation>
    <scope>NUCLEOTIDE SEQUENCE [LARGE SCALE GENOMIC DNA]</scope>
    <source>
        <strain evidence="3">56_747</strain>
    </source>
</reference>
<dbReference type="PATRIC" id="fig|301375.6.peg.2289"/>
<dbReference type="SUPFAM" id="SSF50475">
    <property type="entry name" value="FMN-binding split barrel"/>
    <property type="match status" value="1"/>
</dbReference>
<dbReference type="Gene3D" id="2.30.110.10">
    <property type="entry name" value="Electron Transport, Fmn-binding Protein, Chain A"/>
    <property type="match status" value="1"/>
</dbReference>
<dbReference type="EMBL" id="LGHB01000009">
    <property type="protein sequence ID" value="KUK96715.1"/>
    <property type="molecule type" value="Genomic_DNA"/>
</dbReference>
<dbReference type="InterPro" id="IPR011576">
    <property type="entry name" value="Pyridox_Oxase_N"/>
</dbReference>
<organism evidence="2 5">
    <name type="scientific">Methanothrix harundinacea</name>
    <dbReference type="NCBI Taxonomy" id="301375"/>
    <lineage>
        <taxon>Archaea</taxon>
        <taxon>Methanobacteriati</taxon>
        <taxon>Methanobacteriota</taxon>
        <taxon>Stenosarchaea group</taxon>
        <taxon>Methanomicrobia</taxon>
        <taxon>Methanotrichales</taxon>
        <taxon>Methanotrichaceae</taxon>
        <taxon>Methanothrix</taxon>
    </lineage>
</organism>
<dbReference type="EMBL" id="LGFT01000010">
    <property type="protein sequence ID" value="KUK45027.1"/>
    <property type="molecule type" value="Genomic_DNA"/>
</dbReference>
<dbReference type="Proteomes" id="UP000057043">
    <property type="component" value="Unassembled WGS sequence"/>
</dbReference>